<proteinExistence type="predicted"/>
<dbReference type="Proteomes" id="UP000662373">
    <property type="component" value="Unassembled WGS sequence"/>
</dbReference>
<dbReference type="PANTHER" id="PTHR32071">
    <property type="entry name" value="TRANSCRIPTIONAL REGULATORY PROTEIN"/>
    <property type="match status" value="1"/>
</dbReference>
<dbReference type="Gene3D" id="3.40.50.300">
    <property type="entry name" value="P-loop containing nucleotide triphosphate hydrolases"/>
    <property type="match status" value="1"/>
</dbReference>
<keyword evidence="1" id="KW-0547">Nucleotide-binding</keyword>
<dbReference type="GO" id="GO:0006355">
    <property type="term" value="P:regulation of DNA-templated transcription"/>
    <property type="evidence" value="ECO:0007669"/>
    <property type="project" value="InterPro"/>
</dbReference>
<dbReference type="CDD" id="cd00009">
    <property type="entry name" value="AAA"/>
    <property type="match status" value="1"/>
</dbReference>
<evidence type="ECO:0000259" key="5">
    <source>
        <dbReference type="PROSITE" id="PS50045"/>
    </source>
</evidence>
<dbReference type="Pfam" id="PF25601">
    <property type="entry name" value="AAA_lid_14"/>
    <property type="match status" value="1"/>
</dbReference>
<evidence type="ECO:0000313" key="7">
    <source>
        <dbReference type="Proteomes" id="UP000662373"/>
    </source>
</evidence>
<name>A0A934KS05_9FLAO</name>
<keyword evidence="7" id="KW-1185">Reference proteome</keyword>
<dbReference type="PANTHER" id="PTHR32071:SF121">
    <property type="entry name" value="SIGMA L-DEPENDENT TRANSCRIPTIONAL REGULATOR YQIR-RELATED"/>
    <property type="match status" value="1"/>
</dbReference>
<dbReference type="PRINTS" id="PR01590">
    <property type="entry name" value="HTHFIS"/>
</dbReference>
<dbReference type="InterPro" id="IPR002197">
    <property type="entry name" value="HTH_Fis"/>
</dbReference>
<evidence type="ECO:0000256" key="3">
    <source>
        <dbReference type="ARBA" id="ARBA00023015"/>
    </source>
</evidence>
<dbReference type="EMBL" id="JAEHJZ010000001">
    <property type="protein sequence ID" value="MBJ7879053.1"/>
    <property type="molecule type" value="Genomic_DNA"/>
</dbReference>
<sequence length="422" mass="48051">MESIQAVKQRFGIIGNDPKLNRSIEKAIQVAPTDISVLVTGESGVGKESIPKIIHQLSHRKHGKYIAVNCGAIPEGTIDSELFGHEKGAFTGATQTREGYFEVADGGTIFLDEVGELPLTTQVRLLRVLENGEFIKVGSSKVQKTNVRIVAATNVNMFEAIKKEKFREDLYYRLSTIDIHLPPLRERKEDIHLLFRKFASDFALKYKMPTIKLTEEAVEVLLKNRWNGNIRQLRNAAEQISVLEQTRTINAATLKAYLPNHADNLPAVIKNSKSDSDFSSEREILYKVLFDMKSDLNDLKKLTMELMKNGTTNDVQKKNEGLIQKIYGDEEDEENYEETIEDLEVLSIPEKMSQLSDAIDESNDKYYFAEEVEEEETLSLHDKELELIKKSLERHQGKRKLAAAELGISERTLYRKIKQYDL</sequence>
<dbReference type="InterPro" id="IPR002078">
    <property type="entry name" value="Sigma_54_int"/>
</dbReference>
<dbReference type="PROSITE" id="PS50045">
    <property type="entry name" value="SIGMA54_INTERACT_4"/>
    <property type="match status" value="1"/>
</dbReference>
<dbReference type="InterPro" id="IPR058031">
    <property type="entry name" value="AAA_lid_NorR"/>
</dbReference>
<dbReference type="Pfam" id="PF02954">
    <property type="entry name" value="HTH_8"/>
    <property type="match status" value="1"/>
</dbReference>
<accession>A0A934KS05</accession>
<gene>
    <name evidence="6" type="ORF">JEM65_00075</name>
</gene>
<dbReference type="InterPro" id="IPR025943">
    <property type="entry name" value="Sigma_54_int_dom_ATP-bd_2"/>
</dbReference>
<keyword evidence="2" id="KW-0067">ATP-binding</keyword>
<dbReference type="PROSITE" id="PS00676">
    <property type="entry name" value="SIGMA54_INTERACT_2"/>
    <property type="match status" value="1"/>
</dbReference>
<dbReference type="GO" id="GO:0043565">
    <property type="term" value="F:sequence-specific DNA binding"/>
    <property type="evidence" value="ECO:0007669"/>
    <property type="project" value="InterPro"/>
</dbReference>
<dbReference type="FunFam" id="3.40.50.300:FF:000006">
    <property type="entry name" value="DNA-binding transcriptional regulator NtrC"/>
    <property type="match status" value="1"/>
</dbReference>
<dbReference type="Gene3D" id="1.10.8.60">
    <property type="match status" value="1"/>
</dbReference>
<dbReference type="InterPro" id="IPR009057">
    <property type="entry name" value="Homeodomain-like_sf"/>
</dbReference>
<dbReference type="InterPro" id="IPR025662">
    <property type="entry name" value="Sigma_54_int_dom_ATP-bd_1"/>
</dbReference>
<organism evidence="6 7">
    <name type="scientific">Gelidibacter salicanalis</name>
    <dbReference type="NCBI Taxonomy" id="291193"/>
    <lineage>
        <taxon>Bacteria</taxon>
        <taxon>Pseudomonadati</taxon>
        <taxon>Bacteroidota</taxon>
        <taxon>Flavobacteriia</taxon>
        <taxon>Flavobacteriales</taxon>
        <taxon>Flavobacteriaceae</taxon>
        <taxon>Gelidibacter</taxon>
    </lineage>
</organism>
<dbReference type="GO" id="GO:0005524">
    <property type="term" value="F:ATP binding"/>
    <property type="evidence" value="ECO:0007669"/>
    <property type="project" value="UniProtKB-KW"/>
</dbReference>
<comment type="caution">
    <text evidence="6">The sequence shown here is derived from an EMBL/GenBank/DDBJ whole genome shotgun (WGS) entry which is preliminary data.</text>
</comment>
<dbReference type="Pfam" id="PF00158">
    <property type="entry name" value="Sigma54_activat"/>
    <property type="match status" value="1"/>
</dbReference>
<evidence type="ECO:0000256" key="1">
    <source>
        <dbReference type="ARBA" id="ARBA00022741"/>
    </source>
</evidence>
<evidence type="ECO:0000256" key="4">
    <source>
        <dbReference type="ARBA" id="ARBA00023163"/>
    </source>
</evidence>
<dbReference type="RefSeq" id="WP_199596488.1">
    <property type="nucleotide sequence ID" value="NZ_JAEHJZ010000001.1"/>
</dbReference>
<keyword evidence="3" id="KW-0805">Transcription regulation</keyword>
<evidence type="ECO:0000313" key="6">
    <source>
        <dbReference type="EMBL" id="MBJ7879053.1"/>
    </source>
</evidence>
<protein>
    <submittedName>
        <fullName evidence="6">Sigma-54-dependent Fis family transcriptional regulator</fullName>
    </submittedName>
</protein>
<dbReference type="SUPFAM" id="SSF46689">
    <property type="entry name" value="Homeodomain-like"/>
    <property type="match status" value="1"/>
</dbReference>
<dbReference type="SMART" id="SM00382">
    <property type="entry name" value="AAA"/>
    <property type="match status" value="1"/>
</dbReference>
<dbReference type="InterPro" id="IPR027417">
    <property type="entry name" value="P-loop_NTPase"/>
</dbReference>
<dbReference type="AlphaFoldDB" id="A0A934KS05"/>
<reference evidence="6 7" key="1">
    <citation type="submission" date="2020-09" db="EMBL/GenBank/DDBJ databases">
        <title>Draft genome of Gelidibacter salicanalis PAMC21136.</title>
        <authorList>
            <person name="Park H."/>
        </authorList>
    </citation>
    <scope>NUCLEOTIDE SEQUENCE [LARGE SCALE GENOMIC DNA]</scope>
    <source>
        <strain evidence="6 7">PAMC21136</strain>
    </source>
</reference>
<evidence type="ECO:0000256" key="2">
    <source>
        <dbReference type="ARBA" id="ARBA00022840"/>
    </source>
</evidence>
<feature type="domain" description="Sigma-54 factor interaction" evidence="5">
    <location>
        <begin position="13"/>
        <end position="242"/>
    </location>
</feature>
<dbReference type="Gene3D" id="1.10.10.60">
    <property type="entry name" value="Homeodomain-like"/>
    <property type="match status" value="1"/>
</dbReference>
<dbReference type="PROSITE" id="PS00675">
    <property type="entry name" value="SIGMA54_INTERACT_1"/>
    <property type="match status" value="1"/>
</dbReference>
<keyword evidence="4" id="KW-0804">Transcription</keyword>
<dbReference type="SUPFAM" id="SSF52540">
    <property type="entry name" value="P-loop containing nucleoside triphosphate hydrolases"/>
    <property type="match status" value="1"/>
</dbReference>
<dbReference type="InterPro" id="IPR003593">
    <property type="entry name" value="AAA+_ATPase"/>
</dbReference>